<dbReference type="AlphaFoldDB" id="A0A5N6E8Y6"/>
<feature type="domain" description="GED" evidence="1">
    <location>
        <begin position="6"/>
        <end position="97"/>
    </location>
</feature>
<dbReference type="InterPro" id="IPR020850">
    <property type="entry name" value="GED_dom"/>
</dbReference>
<evidence type="ECO:0000313" key="2">
    <source>
        <dbReference type="EMBL" id="KAB8213264.1"/>
    </source>
</evidence>
<accession>A0A5N6E8Y6</accession>
<dbReference type="Proteomes" id="UP000326799">
    <property type="component" value="Unassembled WGS sequence"/>
</dbReference>
<evidence type="ECO:0000259" key="1">
    <source>
        <dbReference type="PROSITE" id="PS51388"/>
    </source>
</evidence>
<keyword evidence="3" id="KW-1185">Reference proteome</keyword>
<reference evidence="2 3" key="1">
    <citation type="submission" date="2019-04" db="EMBL/GenBank/DDBJ databases">
        <title>Fungal friends and foes A comparative genomics study of 23 Aspergillus species from section Flavi.</title>
        <authorList>
            <consortium name="DOE Joint Genome Institute"/>
            <person name="Kjaerbolling I."/>
            <person name="Vesth T.C."/>
            <person name="Frisvad J.C."/>
            <person name="Nybo J.L."/>
            <person name="Theobald S."/>
            <person name="Kildgaard S."/>
            <person name="Petersen T.I."/>
            <person name="Kuo A."/>
            <person name="Sato A."/>
            <person name="Lyhne E.K."/>
            <person name="Kogle M.E."/>
            <person name="Wiebenga A."/>
            <person name="Kun R.S."/>
            <person name="Lubbers R.J."/>
            <person name="Makela M.R."/>
            <person name="Barry K."/>
            <person name="Chovatia M."/>
            <person name="Clum A."/>
            <person name="Daum C."/>
            <person name="Haridas S."/>
            <person name="He G."/>
            <person name="LaButti K."/>
            <person name="Lipzen A."/>
            <person name="Mondo S."/>
            <person name="Pangilinan J."/>
            <person name="Riley R."/>
            <person name="Salamov A."/>
            <person name="Simmons B.A."/>
            <person name="Magnuson J.K."/>
            <person name="Henrissat B."/>
            <person name="Mortensen U.H."/>
            <person name="Larsen T.O."/>
            <person name="De vries R.P."/>
            <person name="Grigoriev I.V."/>
            <person name="Machida M."/>
            <person name="Baker S.E."/>
            <person name="Andersen M.R."/>
        </authorList>
    </citation>
    <scope>NUCLEOTIDE SEQUENCE [LARGE SCALE GENOMIC DNA]</scope>
    <source>
        <strain evidence="2 3">CBS 126849</strain>
    </source>
</reference>
<proteinExistence type="predicted"/>
<sequence>MSHFAATEALDCMLAYYKVALKRFTDGVAIEVIETHLIKPLADMFPPLAVFDMPDALAAHIAGESKANRSLRDQLSRQLHVLQEGSETCQRFVGIRRLDINNDTQSDKVDTLECVDTPKASIDDNLCETECHPYGDMSVNTPPFSDTVHSDISHAIAEPIPPDESILEEYLGQSRLIEERRKDTEVSLYASMWSPTLSFGFHRWPRRRGNVVQVTA</sequence>
<evidence type="ECO:0000313" key="3">
    <source>
        <dbReference type="Proteomes" id="UP000326799"/>
    </source>
</evidence>
<organism evidence="2 3">
    <name type="scientific">Aspergillus novoparasiticus</name>
    <dbReference type="NCBI Taxonomy" id="986946"/>
    <lineage>
        <taxon>Eukaryota</taxon>
        <taxon>Fungi</taxon>
        <taxon>Dikarya</taxon>
        <taxon>Ascomycota</taxon>
        <taxon>Pezizomycotina</taxon>
        <taxon>Eurotiomycetes</taxon>
        <taxon>Eurotiomycetidae</taxon>
        <taxon>Eurotiales</taxon>
        <taxon>Aspergillaceae</taxon>
        <taxon>Aspergillus</taxon>
        <taxon>Aspergillus subgen. Circumdati</taxon>
    </lineage>
</organism>
<dbReference type="EMBL" id="ML733652">
    <property type="protein sequence ID" value="KAB8213264.1"/>
    <property type="molecule type" value="Genomic_DNA"/>
</dbReference>
<dbReference type="PROSITE" id="PS51388">
    <property type="entry name" value="GED"/>
    <property type="match status" value="1"/>
</dbReference>
<gene>
    <name evidence="2" type="ORF">BDV33DRAFT_210380</name>
</gene>
<name>A0A5N6E8Y6_9EURO</name>
<protein>
    <recommendedName>
        <fullName evidence="1">GED domain-containing protein</fullName>
    </recommendedName>
</protein>